<dbReference type="SUPFAM" id="SSF53756">
    <property type="entry name" value="UDP-Glycosyltransferase/glycogen phosphorylase"/>
    <property type="match status" value="1"/>
</dbReference>
<dbReference type="AlphaFoldDB" id="I0IAE3"/>
<keyword evidence="2" id="KW-0808">Transferase</keyword>
<proteinExistence type="predicted"/>
<accession>I0IAE3</accession>
<feature type="domain" description="Glycosyltransferase subfamily 4-like N-terminal" evidence="1">
    <location>
        <begin position="23"/>
        <end position="194"/>
    </location>
</feature>
<dbReference type="HOGENOM" id="CLU_009583_2_2_0"/>
<reference evidence="2 3" key="1">
    <citation type="submission" date="2012-02" db="EMBL/GenBank/DDBJ databases">
        <title>Complete genome sequence of Phycisphaera mikurensis NBRC 102666.</title>
        <authorList>
            <person name="Ankai A."/>
            <person name="Hosoyama A."/>
            <person name="Terui Y."/>
            <person name="Sekine M."/>
            <person name="Fukai R."/>
            <person name="Kato Y."/>
            <person name="Nakamura S."/>
            <person name="Yamada-Narita S."/>
            <person name="Kawakoshi A."/>
            <person name="Fukunaga Y."/>
            <person name="Yamazaki S."/>
            <person name="Fujita N."/>
        </authorList>
    </citation>
    <scope>NUCLEOTIDE SEQUENCE [LARGE SCALE GENOMIC DNA]</scope>
    <source>
        <strain evidence="3">NBRC 102666 / KCTC 22515 / FYK2301M01</strain>
    </source>
</reference>
<evidence type="ECO:0000313" key="2">
    <source>
        <dbReference type="EMBL" id="BAM02231.1"/>
    </source>
</evidence>
<sequence>MDRPLRLVHAVPSWCHSAYRATGVSRAAWDLADALAEAGHHVDVVCPEVDLAERFVPPAERVFRDGRLKVHTVPEARTTRFGTGRNGLDAVATPLIQQADLVHVHAFFSPWSDRAARLAQSTRTPYVVQPHGKLSPSMLASQRRAKAVYLGLYGKRLLTRASAVIVLAEGIADSVHRWLPEARLEVCPNGLSPEEYAEPPADRPTNHPYLLYLGLIDPRKRIDLLLEAMPTVLAQRPGLRLALVGGDRYGHLPDLQPQIDALGDAVLLPGHVSGETKLQWLHHAEAFALASDGEGLSLSMLEALACGLPCLLSPGCNAPEVEEAGAGETVASTPSAWADALIRWSDRSQRHRDAGRAAQRLFQERFTLRAVSERMTCIYKDVLAR</sequence>
<dbReference type="RefSeq" id="WP_014435451.1">
    <property type="nucleotide sequence ID" value="NC_017080.1"/>
</dbReference>
<evidence type="ECO:0000259" key="1">
    <source>
        <dbReference type="Pfam" id="PF13439"/>
    </source>
</evidence>
<protein>
    <submittedName>
        <fullName evidence="2">Putative glycosyltransferase</fullName>
    </submittedName>
</protein>
<dbReference type="Pfam" id="PF13439">
    <property type="entry name" value="Glyco_transf_4"/>
    <property type="match status" value="1"/>
</dbReference>
<dbReference type="KEGG" id="phm:PSMK_00720"/>
<dbReference type="InterPro" id="IPR028098">
    <property type="entry name" value="Glyco_trans_4-like_N"/>
</dbReference>
<organism evidence="2 3">
    <name type="scientific">Phycisphaera mikurensis (strain NBRC 102666 / KCTC 22515 / FYK2301M01)</name>
    <dbReference type="NCBI Taxonomy" id="1142394"/>
    <lineage>
        <taxon>Bacteria</taxon>
        <taxon>Pseudomonadati</taxon>
        <taxon>Planctomycetota</taxon>
        <taxon>Phycisphaerae</taxon>
        <taxon>Phycisphaerales</taxon>
        <taxon>Phycisphaeraceae</taxon>
        <taxon>Phycisphaera</taxon>
    </lineage>
</organism>
<keyword evidence="3" id="KW-1185">Reference proteome</keyword>
<dbReference type="PANTHER" id="PTHR12526">
    <property type="entry name" value="GLYCOSYLTRANSFERASE"/>
    <property type="match status" value="1"/>
</dbReference>
<gene>
    <name evidence="2" type="ordered locus">PSMK_00720</name>
</gene>
<dbReference type="eggNOG" id="COG0438">
    <property type="taxonomic scope" value="Bacteria"/>
</dbReference>
<dbReference type="Pfam" id="PF13692">
    <property type="entry name" value="Glyco_trans_1_4"/>
    <property type="match status" value="1"/>
</dbReference>
<dbReference type="Gene3D" id="3.40.50.2000">
    <property type="entry name" value="Glycogen Phosphorylase B"/>
    <property type="match status" value="2"/>
</dbReference>
<dbReference type="STRING" id="1142394.PSMK_00720"/>
<dbReference type="GO" id="GO:0016757">
    <property type="term" value="F:glycosyltransferase activity"/>
    <property type="evidence" value="ECO:0007669"/>
    <property type="project" value="UniProtKB-ARBA"/>
</dbReference>
<dbReference type="Proteomes" id="UP000007881">
    <property type="component" value="Chromosome"/>
</dbReference>
<dbReference type="EMBL" id="AP012338">
    <property type="protein sequence ID" value="BAM02231.1"/>
    <property type="molecule type" value="Genomic_DNA"/>
</dbReference>
<evidence type="ECO:0000313" key="3">
    <source>
        <dbReference type="Proteomes" id="UP000007881"/>
    </source>
</evidence>
<name>I0IAE3_PHYMF</name>